<evidence type="ECO:0000313" key="3">
    <source>
        <dbReference type="EMBL" id="KAL3689600.1"/>
    </source>
</evidence>
<dbReference type="InterPro" id="IPR001697">
    <property type="entry name" value="Pyr_Knase"/>
</dbReference>
<name>A0ABD3HHK4_9MARC</name>
<gene>
    <name evidence="3" type="ORF">R1sor_015909</name>
</gene>
<dbReference type="Proteomes" id="UP001633002">
    <property type="component" value="Unassembled WGS sequence"/>
</dbReference>
<keyword evidence="4" id="KW-1185">Reference proteome</keyword>
<comment type="caution">
    <text evidence="3">The sequence shown here is derived from an EMBL/GenBank/DDBJ whole genome shotgun (WGS) entry which is preliminary data.</text>
</comment>
<accession>A0ABD3HHK4</accession>
<dbReference type="Gene3D" id="3.40.1380.20">
    <property type="entry name" value="Pyruvate kinase, C-terminal domain"/>
    <property type="match status" value="1"/>
</dbReference>
<feature type="chain" id="PRO_5044861623" description="Pyruvate kinase C-terminal domain-containing protein" evidence="1">
    <location>
        <begin position="27"/>
        <end position="121"/>
    </location>
</feature>
<sequence length="121" mass="14339">MRNIMRTLAYRSFLLHFLSVFQSKSAAQLQKWPTSSKSTTIFVYTRRGYMAQLLSRCRSDCPIFSFTEEPKNVRRWLNLSWGLIPFRVDFSEDMEKNLRRTFSLLKAERYDEIWGSGGSCF</sequence>
<dbReference type="AlphaFoldDB" id="A0ABD3HHK4"/>
<protein>
    <recommendedName>
        <fullName evidence="2">Pyruvate kinase C-terminal domain-containing protein</fullName>
    </recommendedName>
</protein>
<dbReference type="InterPro" id="IPR015795">
    <property type="entry name" value="Pyrv_Knase_C"/>
</dbReference>
<dbReference type="SUPFAM" id="SSF52935">
    <property type="entry name" value="PK C-terminal domain-like"/>
    <property type="match status" value="1"/>
</dbReference>
<evidence type="ECO:0000313" key="4">
    <source>
        <dbReference type="Proteomes" id="UP001633002"/>
    </source>
</evidence>
<dbReference type="InterPro" id="IPR036918">
    <property type="entry name" value="Pyrv_Knase_C_sf"/>
</dbReference>
<proteinExistence type="predicted"/>
<dbReference type="PANTHER" id="PTHR11817">
    <property type="entry name" value="PYRUVATE KINASE"/>
    <property type="match status" value="1"/>
</dbReference>
<keyword evidence="1" id="KW-0732">Signal</keyword>
<organism evidence="3 4">
    <name type="scientific">Riccia sorocarpa</name>
    <dbReference type="NCBI Taxonomy" id="122646"/>
    <lineage>
        <taxon>Eukaryota</taxon>
        <taxon>Viridiplantae</taxon>
        <taxon>Streptophyta</taxon>
        <taxon>Embryophyta</taxon>
        <taxon>Marchantiophyta</taxon>
        <taxon>Marchantiopsida</taxon>
        <taxon>Marchantiidae</taxon>
        <taxon>Marchantiales</taxon>
        <taxon>Ricciaceae</taxon>
        <taxon>Riccia</taxon>
    </lineage>
</organism>
<reference evidence="3 4" key="1">
    <citation type="submission" date="2024-09" db="EMBL/GenBank/DDBJ databases">
        <title>Chromosome-scale assembly of Riccia sorocarpa.</title>
        <authorList>
            <person name="Paukszto L."/>
        </authorList>
    </citation>
    <scope>NUCLEOTIDE SEQUENCE [LARGE SCALE GENOMIC DNA]</scope>
    <source>
        <strain evidence="3">LP-2024</strain>
        <tissue evidence="3">Aerial parts of the thallus</tissue>
    </source>
</reference>
<evidence type="ECO:0000256" key="1">
    <source>
        <dbReference type="SAM" id="SignalP"/>
    </source>
</evidence>
<dbReference type="Pfam" id="PF02887">
    <property type="entry name" value="PK_C"/>
    <property type="match status" value="1"/>
</dbReference>
<feature type="signal peptide" evidence="1">
    <location>
        <begin position="1"/>
        <end position="26"/>
    </location>
</feature>
<feature type="domain" description="Pyruvate kinase C-terminal" evidence="2">
    <location>
        <begin position="38"/>
        <end position="108"/>
    </location>
</feature>
<dbReference type="EMBL" id="JBJQOH010000004">
    <property type="protein sequence ID" value="KAL3689600.1"/>
    <property type="molecule type" value="Genomic_DNA"/>
</dbReference>
<evidence type="ECO:0000259" key="2">
    <source>
        <dbReference type="Pfam" id="PF02887"/>
    </source>
</evidence>